<dbReference type="RefSeq" id="WP_169586287.1">
    <property type="nucleotide sequence ID" value="NZ_JABBGK010000001.1"/>
</dbReference>
<feature type="transmembrane region" description="Helical" evidence="1">
    <location>
        <begin position="269"/>
        <end position="290"/>
    </location>
</feature>
<feature type="transmembrane region" description="Helical" evidence="1">
    <location>
        <begin position="121"/>
        <end position="139"/>
    </location>
</feature>
<feature type="transmembrane region" description="Helical" evidence="1">
    <location>
        <begin position="38"/>
        <end position="56"/>
    </location>
</feature>
<feature type="transmembrane region" description="Helical" evidence="1">
    <location>
        <begin position="365"/>
        <end position="387"/>
    </location>
</feature>
<feature type="transmembrane region" description="Helical" evidence="1">
    <location>
        <begin position="97"/>
        <end position="115"/>
    </location>
</feature>
<dbReference type="Proteomes" id="UP000541470">
    <property type="component" value="Unassembled WGS sequence"/>
</dbReference>
<keyword evidence="1" id="KW-0812">Transmembrane</keyword>
<evidence type="ECO:0000313" key="4">
    <source>
        <dbReference type="EMBL" id="NML72639.1"/>
    </source>
</evidence>
<comment type="caution">
    <text evidence="4">The sequence shown here is derived from an EMBL/GenBank/DDBJ whole genome shotgun (WGS) entry which is preliminary data.</text>
</comment>
<feature type="domain" description="DUF4010" evidence="3">
    <location>
        <begin position="190"/>
        <end position="393"/>
    </location>
</feature>
<keyword evidence="5" id="KW-1185">Reference proteome</keyword>
<feature type="transmembrane region" description="Helical" evidence="1">
    <location>
        <begin position="184"/>
        <end position="205"/>
    </location>
</feature>
<dbReference type="PANTHER" id="PTHR39084:SF1">
    <property type="entry name" value="DUF4010 DOMAIN-CONTAINING PROTEIN"/>
    <property type="match status" value="1"/>
</dbReference>
<dbReference type="InterPro" id="IPR049177">
    <property type="entry name" value="MgtC_SapB_SrpB_YhiD_N"/>
</dbReference>
<sequence length="422" mass="42713">MDSFELFQRLGLAIAIGAAVGVERHWRERDEPEGARTAGIRTFTMIGMVGGVAGLIERSFGLASGYPGIALAGFLIAVATVMAVFEMREAIAQQSYSVTSVIAAILTFGLGALAALGDMTIASAGGAALIAILASREFLHEGIRRLKWIELRSAVILLAMTFVLLPIIPEAPVGPFGGVSPKSIVLLAITLASISFAGYVAVRLFGATRGDVLAGAIGGLVSSTGTTVAFARRSAAGEGELTLAAGAIGAGAVSLLRTAFLVGTLAAALLPSLLAPLAAGTVVLVFYALLLARHGHPSGDRQLPGNPFELMAVAKMALLLAVVAFLARAATVTFGDAGLILASALSALADVDAATVTVAGMLKTVAVPMAVKAIGVAVLSNMLAKAVYATIFGNGRFALHLWGATLLSVAAGIAGWVVAGPT</sequence>
<evidence type="ECO:0000313" key="5">
    <source>
        <dbReference type="Proteomes" id="UP000541470"/>
    </source>
</evidence>
<feature type="transmembrane region" description="Helical" evidence="1">
    <location>
        <begin position="68"/>
        <end position="85"/>
    </location>
</feature>
<keyword evidence="1" id="KW-1133">Transmembrane helix</keyword>
<feature type="domain" description="MgtC/SapB/SrpB/YhiD N-terminal" evidence="2">
    <location>
        <begin position="10"/>
        <end position="141"/>
    </location>
</feature>
<evidence type="ECO:0000256" key="1">
    <source>
        <dbReference type="SAM" id="Phobius"/>
    </source>
</evidence>
<accession>A0A7Y0ASD5</accession>
<feature type="transmembrane region" description="Helical" evidence="1">
    <location>
        <begin position="339"/>
        <end position="359"/>
    </location>
</feature>
<reference evidence="4 5" key="1">
    <citation type="submission" date="2020-04" db="EMBL/GenBank/DDBJ databases">
        <title>Rhizobium sp. S-51 isolated from soil.</title>
        <authorList>
            <person name="Dahal R.H."/>
        </authorList>
    </citation>
    <scope>NUCLEOTIDE SEQUENCE [LARGE SCALE GENOMIC DNA]</scope>
    <source>
        <strain evidence="4 5">S-51</strain>
    </source>
</reference>
<protein>
    <submittedName>
        <fullName evidence="4">MgtC/SapB family protein</fullName>
    </submittedName>
</protein>
<evidence type="ECO:0000259" key="3">
    <source>
        <dbReference type="Pfam" id="PF13194"/>
    </source>
</evidence>
<dbReference type="Pfam" id="PF02308">
    <property type="entry name" value="MgtC"/>
    <property type="match status" value="1"/>
</dbReference>
<gene>
    <name evidence="4" type="ORF">HHL25_00730</name>
</gene>
<feature type="transmembrane region" description="Helical" evidence="1">
    <location>
        <begin position="243"/>
        <end position="262"/>
    </location>
</feature>
<feature type="transmembrane region" description="Helical" evidence="1">
    <location>
        <begin position="212"/>
        <end position="231"/>
    </location>
</feature>
<organism evidence="4 5">
    <name type="scientific">Rhizobium terricola</name>
    <dbReference type="NCBI Taxonomy" id="2728849"/>
    <lineage>
        <taxon>Bacteria</taxon>
        <taxon>Pseudomonadati</taxon>
        <taxon>Pseudomonadota</taxon>
        <taxon>Alphaproteobacteria</taxon>
        <taxon>Hyphomicrobiales</taxon>
        <taxon>Rhizobiaceae</taxon>
        <taxon>Rhizobium/Agrobacterium group</taxon>
        <taxon>Rhizobium</taxon>
    </lineage>
</organism>
<feature type="transmembrane region" description="Helical" evidence="1">
    <location>
        <begin position="399"/>
        <end position="419"/>
    </location>
</feature>
<evidence type="ECO:0000259" key="2">
    <source>
        <dbReference type="Pfam" id="PF02308"/>
    </source>
</evidence>
<dbReference type="Pfam" id="PF13194">
    <property type="entry name" value="DUF4010"/>
    <property type="match status" value="1"/>
</dbReference>
<proteinExistence type="predicted"/>
<dbReference type="AlphaFoldDB" id="A0A7Y0ASD5"/>
<name>A0A7Y0ASD5_9HYPH</name>
<feature type="transmembrane region" description="Helical" evidence="1">
    <location>
        <begin position="151"/>
        <end position="169"/>
    </location>
</feature>
<dbReference type="PANTHER" id="PTHR39084">
    <property type="entry name" value="MEMBRANE PROTEIN-RELATED"/>
    <property type="match status" value="1"/>
</dbReference>
<dbReference type="EMBL" id="JABBGK010000001">
    <property type="protein sequence ID" value="NML72639.1"/>
    <property type="molecule type" value="Genomic_DNA"/>
</dbReference>
<feature type="transmembrane region" description="Helical" evidence="1">
    <location>
        <begin position="310"/>
        <end position="327"/>
    </location>
</feature>
<dbReference type="InterPro" id="IPR025105">
    <property type="entry name" value="DUF4010"/>
</dbReference>
<keyword evidence="1" id="KW-0472">Membrane</keyword>